<proteinExistence type="predicted"/>
<dbReference type="Proteomes" id="UP000177026">
    <property type="component" value="Unassembled WGS sequence"/>
</dbReference>
<dbReference type="Pfam" id="PF01391">
    <property type="entry name" value="Collagen"/>
    <property type="match status" value="1"/>
</dbReference>
<evidence type="ECO:0000313" key="3">
    <source>
        <dbReference type="Proteomes" id="UP000177026"/>
    </source>
</evidence>
<reference evidence="2 3" key="1">
    <citation type="journal article" date="2016" name="Nat. Commun.">
        <title>Thousands of microbial genomes shed light on interconnected biogeochemical processes in an aquifer system.</title>
        <authorList>
            <person name="Anantharaman K."/>
            <person name="Brown C.T."/>
            <person name="Hug L.A."/>
            <person name="Sharon I."/>
            <person name="Castelle C.J."/>
            <person name="Probst A.J."/>
            <person name="Thomas B.C."/>
            <person name="Singh A."/>
            <person name="Wilkins M.J."/>
            <person name="Karaoz U."/>
            <person name="Brodie E.L."/>
            <person name="Williams K.H."/>
            <person name="Hubbard S.S."/>
            <person name="Banfield J.F."/>
        </authorList>
    </citation>
    <scope>NUCLEOTIDE SEQUENCE [LARGE SCALE GENOMIC DNA]</scope>
</reference>
<dbReference type="PANTHER" id="PTHR24637">
    <property type="entry name" value="COLLAGEN"/>
    <property type="match status" value="1"/>
</dbReference>
<dbReference type="InterPro" id="IPR008160">
    <property type="entry name" value="Collagen"/>
</dbReference>
<evidence type="ECO:0000313" key="2">
    <source>
        <dbReference type="EMBL" id="OGK19180.1"/>
    </source>
</evidence>
<accession>A0A1F7GJH0</accession>
<feature type="compositionally biased region" description="Gly residues" evidence="1">
    <location>
        <begin position="81"/>
        <end position="90"/>
    </location>
</feature>
<dbReference type="PANTHER" id="PTHR24637:SF422">
    <property type="entry name" value="COLLAGEN IV NC1 DOMAIN-CONTAINING PROTEIN"/>
    <property type="match status" value="1"/>
</dbReference>
<feature type="compositionally biased region" description="Low complexity" evidence="1">
    <location>
        <begin position="58"/>
        <end position="80"/>
    </location>
</feature>
<protein>
    <recommendedName>
        <fullName evidence="4">Collagen-like protein</fullName>
    </recommendedName>
</protein>
<dbReference type="EMBL" id="MFZI01000054">
    <property type="protein sequence ID" value="OGK19180.1"/>
    <property type="molecule type" value="Genomic_DNA"/>
</dbReference>
<evidence type="ECO:0000256" key="1">
    <source>
        <dbReference type="SAM" id="MobiDB-lite"/>
    </source>
</evidence>
<name>A0A1F7GJH0_9BACT</name>
<organism evidence="2 3">
    <name type="scientific">Candidatus Roizmanbacteria bacterium RIFCSPHIGHO2_01_FULL_39_8</name>
    <dbReference type="NCBI Taxonomy" id="1802033"/>
    <lineage>
        <taxon>Bacteria</taxon>
        <taxon>Candidatus Roizmaniibacteriota</taxon>
    </lineage>
</organism>
<feature type="compositionally biased region" description="Low complexity" evidence="1">
    <location>
        <begin position="29"/>
        <end position="47"/>
    </location>
</feature>
<feature type="compositionally biased region" description="Low complexity" evidence="1">
    <location>
        <begin position="91"/>
        <end position="105"/>
    </location>
</feature>
<gene>
    <name evidence="2" type="ORF">A2866_04305</name>
</gene>
<dbReference type="AlphaFoldDB" id="A0A1F7GJH0"/>
<evidence type="ECO:0008006" key="4">
    <source>
        <dbReference type="Google" id="ProtNLM"/>
    </source>
</evidence>
<feature type="region of interest" description="Disordered" evidence="1">
    <location>
        <begin position="29"/>
        <end position="106"/>
    </location>
</feature>
<sequence length="184" mass="18758">MYKFRILLIFFSLLLFLFFINIRITAQEPGSSGPTGSTGATGASGPTGPTGGTGAIGPTGRAGASGPTGSTGAIGATGSSGPTGGTGTTGPTGTKGPTGPAGPNGETFFFDGGNYVYLNNFYATDLRIGPSGYLQFTKTSNGSPPTMDCDEDGERGKVSIDTKNNRLYICNGQTRGWDFIKLTN</sequence>
<comment type="caution">
    <text evidence="2">The sequence shown here is derived from an EMBL/GenBank/DDBJ whole genome shotgun (WGS) entry which is preliminary data.</text>
</comment>
<feature type="compositionally biased region" description="Gly residues" evidence="1">
    <location>
        <begin position="48"/>
        <end position="57"/>
    </location>
</feature>